<dbReference type="GO" id="GO:0005886">
    <property type="term" value="C:plasma membrane"/>
    <property type="evidence" value="ECO:0007669"/>
    <property type="project" value="UniProtKB-SubCell"/>
</dbReference>
<keyword evidence="4" id="KW-1003">Cell membrane</keyword>
<dbReference type="InterPro" id="IPR050388">
    <property type="entry name" value="ABC_Ni/Peptide_Import"/>
</dbReference>
<dbReference type="AlphaFoldDB" id="A0A7Z7PQA7"/>
<dbReference type="SUPFAM" id="SSF52540">
    <property type="entry name" value="P-loop containing nucleoside triphosphate hydrolases"/>
    <property type="match status" value="1"/>
</dbReference>
<dbReference type="CDD" id="cd03257">
    <property type="entry name" value="ABC_NikE_OppD_transporters"/>
    <property type="match status" value="1"/>
</dbReference>
<evidence type="ECO:0000313" key="10">
    <source>
        <dbReference type="Proteomes" id="UP000250796"/>
    </source>
</evidence>
<dbReference type="EMBL" id="LS974202">
    <property type="protein sequence ID" value="SSC13930.1"/>
    <property type="molecule type" value="Genomic_DNA"/>
</dbReference>
<evidence type="ECO:0000259" key="8">
    <source>
        <dbReference type="PROSITE" id="PS50893"/>
    </source>
</evidence>
<dbReference type="Pfam" id="PF00005">
    <property type="entry name" value="ABC_tran"/>
    <property type="match status" value="1"/>
</dbReference>
<protein>
    <submittedName>
        <fullName evidence="9">Oligopeptide transporter subunit ATP-binding component of ABC superfamily</fullName>
    </submittedName>
</protein>
<dbReference type="InterPro" id="IPR017871">
    <property type="entry name" value="ABC_transporter-like_CS"/>
</dbReference>
<dbReference type="Gene3D" id="3.40.50.300">
    <property type="entry name" value="P-loop containing nucleotide triphosphate hydrolases"/>
    <property type="match status" value="1"/>
</dbReference>
<keyword evidence="3" id="KW-0813">Transport</keyword>
<dbReference type="KEGG" id="minf:MESINF_2490"/>
<dbReference type="PANTHER" id="PTHR43297">
    <property type="entry name" value="OLIGOPEPTIDE TRANSPORT ATP-BINDING PROTEIN APPD"/>
    <property type="match status" value="1"/>
</dbReference>
<reference evidence="9 10" key="1">
    <citation type="submission" date="2017-01" db="EMBL/GenBank/DDBJ databases">
        <authorList>
            <person name="Erauso G."/>
        </authorList>
    </citation>
    <scope>NUCLEOTIDE SEQUENCE [LARGE SCALE GENOMIC DNA]</scope>
    <source>
        <strain evidence="9">MESINF1</strain>
    </source>
</reference>
<dbReference type="Pfam" id="PF08352">
    <property type="entry name" value="oligo_HPY"/>
    <property type="match status" value="1"/>
</dbReference>
<evidence type="ECO:0000256" key="5">
    <source>
        <dbReference type="ARBA" id="ARBA00022741"/>
    </source>
</evidence>
<keyword evidence="10" id="KW-1185">Reference proteome</keyword>
<dbReference type="InterPro" id="IPR003439">
    <property type="entry name" value="ABC_transporter-like_ATP-bd"/>
</dbReference>
<organism evidence="9 10">
    <name type="scientific">Mesotoga infera</name>
    <dbReference type="NCBI Taxonomy" id="1236046"/>
    <lineage>
        <taxon>Bacteria</taxon>
        <taxon>Thermotogati</taxon>
        <taxon>Thermotogota</taxon>
        <taxon>Thermotogae</taxon>
        <taxon>Kosmotogales</taxon>
        <taxon>Kosmotogaceae</taxon>
        <taxon>Mesotoga</taxon>
    </lineage>
</organism>
<dbReference type="SMART" id="SM00382">
    <property type="entry name" value="AAA"/>
    <property type="match status" value="1"/>
</dbReference>
<proteinExistence type="inferred from homology"/>
<dbReference type="PANTHER" id="PTHR43297:SF2">
    <property type="entry name" value="DIPEPTIDE TRANSPORT ATP-BINDING PROTEIN DPPD"/>
    <property type="match status" value="1"/>
</dbReference>
<dbReference type="GO" id="GO:0005524">
    <property type="term" value="F:ATP binding"/>
    <property type="evidence" value="ECO:0007669"/>
    <property type="project" value="UniProtKB-KW"/>
</dbReference>
<accession>A0A7Z7PQA7</accession>
<keyword evidence="6 9" id="KW-0067">ATP-binding</keyword>
<dbReference type="PROSITE" id="PS50893">
    <property type="entry name" value="ABC_TRANSPORTER_2"/>
    <property type="match status" value="1"/>
</dbReference>
<dbReference type="Proteomes" id="UP000250796">
    <property type="component" value="Chromosome MESINF"/>
</dbReference>
<gene>
    <name evidence="9" type="primary">oppD</name>
    <name evidence="9" type="ORF">MESINF_2490</name>
</gene>
<dbReference type="FunFam" id="3.40.50.300:FF:000016">
    <property type="entry name" value="Oligopeptide ABC transporter ATP-binding component"/>
    <property type="match status" value="1"/>
</dbReference>
<evidence type="ECO:0000256" key="3">
    <source>
        <dbReference type="ARBA" id="ARBA00022448"/>
    </source>
</evidence>
<dbReference type="GO" id="GO:0015833">
    <property type="term" value="P:peptide transport"/>
    <property type="evidence" value="ECO:0007669"/>
    <property type="project" value="InterPro"/>
</dbReference>
<evidence type="ECO:0000256" key="1">
    <source>
        <dbReference type="ARBA" id="ARBA00004202"/>
    </source>
</evidence>
<dbReference type="InterPro" id="IPR013563">
    <property type="entry name" value="Oligopep_ABC_C"/>
</dbReference>
<dbReference type="GO" id="GO:0016887">
    <property type="term" value="F:ATP hydrolysis activity"/>
    <property type="evidence" value="ECO:0007669"/>
    <property type="project" value="InterPro"/>
</dbReference>
<sequence>MKGDTAVSDKILEVSDLEYSFDTYAGEVHAIRGVSFYVNRSESLAIVGESGCGKSVTVQSIMKLIPTPPGRFKRGKIIYCGSDITDYDDRQMEKLRGKEMSMIFQDPMTSLNPTMRVGRQISEGIRKHEKISTGEALARSVELLKEVGISDPERNVMRYPHMFSGGMRQRAMIAIALACNPKILFADEPTTSLDVTTQAQILEMMNHLKREFEMAIVLITHNLGIVARFAERISVMYAGKIVESGSTDDIFYSPRHPYTWGLLNSVPAVGKKRTEKLSTIKGTPPDLFMPPAGCGFYDRCDYRMKVCKENDPPAREIGEGHFASCWLLDNRAPGVTPYVAKRHTIESSGKGVM</sequence>
<dbReference type="NCBIfam" id="TIGR01727">
    <property type="entry name" value="oligo_HPY"/>
    <property type="match status" value="1"/>
</dbReference>
<evidence type="ECO:0000256" key="2">
    <source>
        <dbReference type="ARBA" id="ARBA00005417"/>
    </source>
</evidence>
<evidence type="ECO:0000256" key="6">
    <source>
        <dbReference type="ARBA" id="ARBA00022840"/>
    </source>
</evidence>
<keyword evidence="7" id="KW-0472">Membrane</keyword>
<keyword evidence="5" id="KW-0547">Nucleotide-binding</keyword>
<feature type="domain" description="ABC transporter" evidence="8">
    <location>
        <begin position="12"/>
        <end position="263"/>
    </location>
</feature>
<evidence type="ECO:0000256" key="7">
    <source>
        <dbReference type="ARBA" id="ARBA00023136"/>
    </source>
</evidence>
<dbReference type="InterPro" id="IPR027417">
    <property type="entry name" value="P-loop_NTPase"/>
</dbReference>
<dbReference type="PROSITE" id="PS00211">
    <property type="entry name" value="ABC_TRANSPORTER_1"/>
    <property type="match status" value="1"/>
</dbReference>
<comment type="similarity">
    <text evidence="2">Belongs to the ABC transporter superfamily.</text>
</comment>
<evidence type="ECO:0000313" key="9">
    <source>
        <dbReference type="EMBL" id="SSC13930.1"/>
    </source>
</evidence>
<comment type="subcellular location">
    <subcellularLocation>
        <location evidence="1">Cell membrane</location>
        <topology evidence="1">Peripheral membrane protein</topology>
    </subcellularLocation>
</comment>
<evidence type="ECO:0000256" key="4">
    <source>
        <dbReference type="ARBA" id="ARBA00022475"/>
    </source>
</evidence>
<name>A0A7Z7PQA7_9BACT</name>
<dbReference type="InterPro" id="IPR003593">
    <property type="entry name" value="AAA+_ATPase"/>
</dbReference>